<dbReference type="RefSeq" id="WP_013402442.1">
    <property type="nucleotide sequence ID" value="NC_014652.1"/>
</dbReference>
<sequence length="351" mass="39547">MATIKDIAKKANVSPATVSYVLNNSAQISPETRERVLKAAQELNYQPNNLAKSLRKKKSMTIGVIAEDITVFSAPEIIDGINRYLEEKGYHIILNNLRLVKKVGNNYSKVIEHLEEIKKSIEVLLTRQVEGMIYIGFHMRDVAPFIKGIKIPIVCTYCYSSLGHISVNCDDYQGAYEVTKYLLENGHRKIGLITGPNDSLPSQERLKGFKDALSDFGVKLDNKLIRVGNWEYESGYENTMSILKENREVTAIFAMNDLMACGVMDAAKELGIKVPDQLSVVGFDDREFSYFHDPKLTTVKMPLDKMGEEAAKLILECISGDKLICTEDEKEIRNLKLKCTVIERKSVKKVL</sequence>
<proteinExistence type="predicted"/>
<dbReference type="PANTHER" id="PTHR30146:SF109">
    <property type="entry name" value="HTH-TYPE TRANSCRIPTIONAL REGULATOR GALS"/>
    <property type="match status" value="1"/>
</dbReference>
<dbReference type="Gene3D" id="3.40.50.2300">
    <property type="match status" value="2"/>
</dbReference>
<reference evidence="5 6" key="2">
    <citation type="journal article" date="2011" name="J. Bacteriol.">
        <title>Complete genome sequences for the anaerobic, extremely thermophilic plant biomass-degrading bacteria Caldicellulosiruptor hydrothermalis, Caldicellulosiruptor kristjanssonii, Caldicellulosiruptor kronotskyensis, Caldicellulosiruptor owensenis, and Caldicellulosiruptor lactoaceticus.</title>
        <authorList>
            <person name="Blumer-Schuette S.E."/>
            <person name="Ozdemir I."/>
            <person name="Mistry D."/>
            <person name="Lucas S."/>
            <person name="Lapidus A."/>
            <person name="Cheng J.F."/>
            <person name="Goodwin L.A."/>
            <person name="Pitluck S."/>
            <person name="Land M.L."/>
            <person name="Hauser L.J."/>
            <person name="Woyke T."/>
            <person name="Mikhailova N."/>
            <person name="Pati A."/>
            <person name="Kyrpides N.C."/>
            <person name="Ivanova N."/>
            <person name="Detter J.C."/>
            <person name="Walston-Davenport K."/>
            <person name="Han S."/>
            <person name="Adams M.W."/>
            <person name="Kelly R.M."/>
        </authorList>
    </citation>
    <scope>NUCLEOTIDE SEQUENCE [LARGE SCALE GENOMIC DNA]</scope>
    <source>
        <strain evidence="6">DSM 18901 / VKM B-2411 / 108</strain>
    </source>
</reference>
<dbReference type="GO" id="GO:0000976">
    <property type="term" value="F:transcription cis-regulatory region binding"/>
    <property type="evidence" value="ECO:0007669"/>
    <property type="project" value="TreeGrafter"/>
</dbReference>
<accession>E4QCD8</accession>
<dbReference type="PANTHER" id="PTHR30146">
    <property type="entry name" value="LACI-RELATED TRANSCRIPTIONAL REPRESSOR"/>
    <property type="match status" value="1"/>
</dbReference>
<dbReference type="InterPro" id="IPR000843">
    <property type="entry name" value="HTH_LacI"/>
</dbReference>
<evidence type="ECO:0000256" key="1">
    <source>
        <dbReference type="ARBA" id="ARBA00023015"/>
    </source>
</evidence>
<evidence type="ECO:0000313" key="6">
    <source>
        <dbReference type="Proteomes" id="UP000006890"/>
    </source>
</evidence>
<dbReference type="Gene3D" id="1.10.260.40">
    <property type="entry name" value="lambda repressor-like DNA-binding domains"/>
    <property type="match status" value="1"/>
</dbReference>
<keyword evidence="1" id="KW-0805">Transcription regulation</keyword>
<dbReference type="InterPro" id="IPR010982">
    <property type="entry name" value="Lambda_DNA-bd_dom_sf"/>
</dbReference>
<feature type="domain" description="HTH lacI-type" evidence="4">
    <location>
        <begin position="2"/>
        <end position="56"/>
    </location>
</feature>
<dbReference type="Pfam" id="PF00356">
    <property type="entry name" value="LacI"/>
    <property type="match status" value="1"/>
</dbReference>
<dbReference type="KEGG" id="chd:Calhy_0491"/>
<organism evidence="5 6">
    <name type="scientific">Caldicellulosiruptor hydrothermalis (strain DSM 18901 / VKM B-2411 / 108)</name>
    <dbReference type="NCBI Taxonomy" id="632292"/>
    <lineage>
        <taxon>Bacteria</taxon>
        <taxon>Bacillati</taxon>
        <taxon>Bacillota</taxon>
        <taxon>Bacillota incertae sedis</taxon>
        <taxon>Caldicellulosiruptorales</taxon>
        <taxon>Caldicellulosiruptoraceae</taxon>
        <taxon>Caldicellulosiruptor</taxon>
    </lineage>
</organism>
<dbReference type="PRINTS" id="PR00036">
    <property type="entry name" value="HTHLACI"/>
</dbReference>
<keyword evidence="3" id="KW-0804">Transcription</keyword>
<dbReference type="CDD" id="cd06288">
    <property type="entry name" value="PBP1_sucrose_transcription_regulator"/>
    <property type="match status" value="1"/>
</dbReference>
<dbReference type="PROSITE" id="PS00356">
    <property type="entry name" value="HTH_LACI_1"/>
    <property type="match status" value="1"/>
</dbReference>
<dbReference type="AlphaFoldDB" id="E4QCD8"/>
<dbReference type="HOGENOM" id="CLU_037628_6_0_9"/>
<dbReference type="eggNOG" id="COG1609">
    <property type="taxonomic scope" value="Bacteria"/>
</dbReference>
<dbReference type="SUPFAM" id="SSF53822">
    <property type="entry name" value="Periplasmic binding protein-like I"/>
    <property type="match status" value="1"/>
</dbReference>
<gene>
    <name evidence="5" type="ordered locus">Calhy_0491</name>
</gene>
<keyword evidence="6" id="KW-1185">Reference proteome</keyword>
<dbReference type="SMART" id="SM00354">
    <property type="entry name" value="HTH_LACI"/>
    <property type="match status" value="1"/>
</dbReference>
<evidence type="ECO:0000313" key="5">
    <source>
        <dbReference type="EMBL" id="ADQ06234.1"/>
    </source>
</evidence>
<dbReference type="Pfam" id="PF13377">
    <property type="entry name" value="Peripla_BP_3"/>
    <property type="match status" value="1"/>
</dbReference>
<evidence type="ECO:0000256" key="3">
    <source>
        <dbReference type="ARBA" id="ARBA00023163"/>
    </source>
</evidence>
<keyword evidence="2" id="KW-0238">DNA-binding</keyword>
<dbReference type="SUPFAM" id="SSF47413">
    <property type="entry name" value="lambda repressor-like DNA-binding domains"/>
    <property type="match status" value="1"/>
</dbReference>
<dbReference type="STRING" id="632292.Calhy_0491"/>
<reference key="1">
    <citation type="submission" date="2010-09" db="EMBL/GenBank/DDBJ databases">
        <title>Complete sequence of Caldicellulosiruptor hydrothermalis 108.</title>
        <authorList>
            <consortium name="US DOE Joint Genome Institute"/>
            <person name="Lucas S."/>
            <person name="Copeland A."/>
            <person name="Lapidus A."/>
            <person name="Cheng J.-F."/>
            <person name="Bruce D."/>
            <person name="Goodwin L."/>
            <person name="Pitluck S."/>
            <person name="Davenport K."/>
            <person name="Detter J.C."/>
            <person name="Han C."/>
            <person name="Tapia R."/>
            <person name="Land M."/>
            <person name="Hauser L."/>
            <person name="Chang Y.-J."/>
            <person name="Jeffries C."/>
            <person name="Kyrpides N."/>
            <person name="Ivanova N."/>
            <person name="Mikhailova N."/>
            <person name="Blumer-Schuette S.E."/>
            <person name="Kelly R.M."/>
            <person name="Woyke T."/>
        </authorList>
    </citation>
    <scope>NUCLEOTIDE SEQUENCE</scope>
    <source>
        <strain>108</strain>
    </source>
</reference>
<dbReference type="EMBL" id="CP002219">
    <property type="protein sequence ID" value="ADQ06234.1"/>
    <property type="molecule type" value="Genomic_DNA"/>
</dbReference>
<evidence type="ECO:0000256" key="2">
    <source>
        <dbReference type="ARBA" id="ARBA00023125"/>
    </source>
</evidence>
<dbReference type="GO" id="GO:0003700">
    <property type="term" value="F:DNA-binding transcription factor activity"/>
    <property type="evidence" value="ECO:0007669"/>
    <property type="project" value="TreeGrafter"/>
</dbReference>
<dbReference type="InterPro" id="IPR028082">
    <property type="entry name" value="Peripla_BP_I"/>
</dbReference>
<name>E4QCD8_CALH1</name>
<evidence type="ECO:0000259" key="4">
    <source>
        <dbReference type="PROSITE" id="PS50932"/>
    </source>
</evidence>
<dbReference type="PROSITE" id="PS50932">
    <property type="entry name" value="HTH_LACI_2"/>
    <property type="match status" value="1"/>
</dbReference>
<dbReference type="CDD" id="cd01392">
    <property type="entry name" value="HTH_LacI"/>
    <property type="match status" value="1"/>
</dbReference>
<dbReference type="Proteomes" id="UP000006890">
    <property type="component" value="Chromosome"/>
</dbReference>
<dbReference type="InterPro" id="IPR046335">
    <property type="entry name" value="LacI/GalR-like_sensor"/>
</dbReference>
<protein>
    <submittedName>
        <fullName evidence="5">Transcriptional regulator, LacI family</fullName>
    </submittedName>
</protein>
<dbReference type="OrthoDB" id="9788209at2"/>